<dbReference type="SUPFAM" id="SSF51556">
    <property type="entry name" value="Metallo-dependent hydrolases"/>
    <property type="match status" value="1"/>
</dbReference>
<name>A0A7X1FQP9_9SPHN</name>
<evidence type="ECO:0000313" key="5">
    <source>
        <dbReference type="Proteomes" id="UP000566813"/>
    </source>
</evidence>
<feature type="domain" description="Amidohydrolase-related" evidence="3">
    <location>
        <begin position="58"/>
        <end position="406"/>
    </location>
</feature>
<dbReference type="PANTHER" id="PTHR43794">
    <property type="entry name" value="AMINOHYDROLASE SSNA-RELATED"/>
    <property type="match status" value="1"/>
</dbReference>
<evidence type="ECO:0000313" key="4">
    <source>
        <dbReference type="EMBL" id="MBC2665178.1"/>
    </source>
</evidence>
<dbReference type="EMBL" id="JACLAW010000004">
    <property type="protein sequence ID" value="MBC2665178.1"/>
    <property type="molecule type" value="Genomic_DNA"/>
</dbReference>
<dbReference type="AlphaFoldDB" id="A0A7X1FQP9"/>
<dbReference type="InterPro" id="IPR011059">
    <property type="entry name" value="Metal-dep_hydrolase_composite"/>
</dbReference>
<dbReference type="SUPFAM" id="SSF51338">
    <property type="entry name" value="Composite domain of metallo-dependent hydrolases"/>
    <property type="match status" value="1"/>
</dbReference>
<keyword evidence="2 4" id="KW-0378">Hydrolase</keyword>
<evidence type="ECO:0000256" key="2">
    <source>
        <dbReference type="ARBA" id="ARBA00022801"/>
    </source>
</evidence>
<evidence type="ECO:0000259" key="3">
    <source>
        <dbReference type="Pfam" id="PF01979"/>
    </source>
</evidence>
<comment type="similarity">
    <text evidence="1">Belongs to the metallo-dependent hydrolases superfamily. ATZ/TRZ family.</text>
</comment>
<comment type="caution">
    <text evidence="4">The sequence shown here is derived from an EMBL/GenBank/DDBJ whole genome shotgun (WGS) entry which is preliminary data.</text>
</comment>
<organism evidence="4 5">
    <name type="scientific">Novosphingobium flavum</name>
    <dbReference type="NCBI Taxonomy" id="1778672"/>
    <lineage>
        <taxon>Bacteria</taxon>
        <taxon>Pseudomonadati</taxon>
        <taxon>Pseudomonadota</taxon>
        <taxon>Alphaproteobacteria</taxon>
        <taxon>Sphingomonadales</taxon>
        <taxon>Sphingomonadaceae</taxon>
        <taxon>Novosphingobium</taxon>
    </lineage>
</organism>
<accession>A0A7X1FQP9</accession>
<dbReference type="InterPro" id="IPR050287">
    <property type="entry name" value="MTA/SAH_deaminase"/>
</dbReference>
<proteinExistence type="inferred from homology"/>
<evidence type="ECO:0000256" key="1">
    <source>
        <dbReference type="ARBA" id="ARBA00006745"/>
    </source>
</evidence>
<dbReference type="Proteomes" id="UP000566813">
    <property type="component" value="Unassembled WGS sequence"/>
</dbReference>
<dbReference type="InterPro" id="IPR032466">
    <property type="entry name" value="Metal_Hydrolase"/>
</dbReference>
<dbReference type="RefSeq" id="WP_185663439.1">
    <property type="nucleotide sequence ID" value="NZ_JACLAW010000004.1"/>
</dbReference>
<sequence length="497" mass="52250">MTANSTPPRTLRVGAVLPSAGSAPLGPHAIELTADGRIAALLPLDGAALTPGEAALLAMPALANAHDHGRGLRTQACGIADAPLEAWMVDLARQPRVDPYDTAALAFARMAGSGVAAVYHCHNTQSSADLLAEAEAVSRAARDVGIRAAFGWPFFDANPLVYGSHAALAAWFPPEQREGIAAMDRALRDCATNMALFDQARAFEHPLFALHYHPVAPQWARPETLAAIARASAENGRRVHTHLLETRLQREWADHHFPQGFVNWLDSIGLLSPRLTVAHGVWLREDEIALLAARGVTVAVNVSSNLRLCSGLPPLAELRAGAVPVGLGLDGMALDDDEDMLRELRLAHLLMSQPCRHQQGPVARPDPATALKAAWEGGRAAILGADGGGRIVPGAPADLLLLDRRTMAADCLDGLPADPAWLLARAARAHVARLLVGGREVVRAGQVTGVDEAALSARLVAAASAARAASPPDPNRIAAAAAAAAAFYQSGLHRRPD</sequence>
<keyword evidence="5" id="KW-1185">Reference proteome</keyword>
<dbReference type="Pfam" id="PF01979">
    <property type="entry name" value="Amidohydro_1"/>
    <property type="match status" value="1"/>
</dbReference>
<dbReference type="PANTHER" id="PTHR43794:SF11">
    <property type="entry name" value="AMIDOHYDROLASE-RELATED DOMAIN-CONTAINING PROTEIN"/>
    <property type="match status" value="1"/>
</dbReference>
<gene>
    <name evidence="4" type="ORF">H7F51_06580</name>
</gene>
<dbReference type="InterPro" id="IPR006680">
    <property type="entry name" value="Amidohydro-rel"/>
</dbReference>
<protein>
    <submittedName>
        <fullName evidence="4">Amidohydrolase family protein</fullName>
    </submittedName>
</protein>
<dbReference type="GO" id="GO:0016810">
    <property type="term" value="F:hydrolase activity, acting on carbon-nitrogen (but not peptide) bonds"/>
    <property type="evidence" value="ECO:0007669"/>
    <property type="project" value="InterPro"/>
</dbReference>
<dbReference type="Gene3D" id="3.20.20.140">
    <property type="entry name" value="Metal-dependent hydrolases"/>
    <property type="match status" value="1"/>
</dbReference>
<reference evidence="4 5" key="1">
    <citation type="submission" date="2020-08" db="EMBL/GenBank/DDBJ databases">
        <title>The genome sequence of type strain Novosphingobium flavum NBRC 111647.</title>
        <authorList>
            <person name="Liu Y."/>
        </authorList>
    </citation>
    <scope>NUCLEOTIDE SEQUENCE [LARGE SCALE GENOMIC DNA]</scope>
    <source>
        <strain evidence="4 5">NBRC 111647</strain>
    </source>
</reference>